<dbReference type="Proteomes" id="UP000039217">
    <property type="component" value="Unassembled WGS sequence"/>
</dbReference>
<evidence type="ECO:0000313" key="3">
    <source>
        <dbReference type="EMBL" id="COW64548.1"/>
    </source>
</evidence>
<reference evidence="4 5" key="1">
    <citation type="submission" date="2015-03" db="EMBL/GenBank/DDBJ databases">
        <authorList>
            <consortium name="Pathogen Informatics"/>
        </authorList>
    </citation>
    <scope>NUCLEOTIDE SEQUENCE [LARGE SCALE GENOMIC DNA]</scope>
    <source>
        <strain evidence="2 4">D00501624</strain>
        <strain evidence="3 5">M09401471</strain>
    </source>
</reference>
<feature type="compositionally biased region" description="Polar residues" evidence="1">
    <location>
        <begin position="63"/>
        <end position="72"/>
    </location>
</feature>
<evidence type="ECO:0000313" key="5">
    <source>
        <dbReference type="Proteomes" id="UP000044938"/>
    </source>
</evidence>
<dbReference type="EMBL" id="CQQC01001286">
    <property type="protein sequence ID" value="CNV81329.1"/>
    <property type="molecule type" value="Genomic_DNA"/>
</dbReference>
<gene>
    <name evidence="2" type="ORF">ERS007661_03118</name>
    <name evidence="3" type="ORF">ERS007720_03007</name>
</gene>
<dbReference type="Proteomes" id="UP000044938">
    <property type="component" value="Unassembled WGS sequence"/>
</dbReference>
<organism evidence="3 5">
    <name type="scientific">Mycobacterium tuberculosis</name>
    <dbReference type="NCBI Taxonomy" id="1773"/>
    <lineage>
        <taxon>Bacteria</taxon>
        <taxon>Bacillati</taxon>
        <taxon>Actinomycetota</taxon>
        <taxon>Actinomycetes</taxon>
        <taxon>Mycobacteriales</taxon>
        <taxon>Mycobacteriaceae</taxon>
        <taxon>Mycobacterium</taxon>
        <taxon>Mycobacterium tuberculosis complex</taxon>
    </lineage>
</organism>
<feature type="region of interest" description="Disordered" evidence="1">
    <location>
        <begin position="63"/>
        <end position="87"/>
    </location>
</feature>
<protein>
    <submittedName>
        <fullName evidence="3">Uncharacterized protein</fullName>
    </submittedName>
</protein>
<name>A0A655JAX4_MYCTX</name>
<evidence type="ECO:0000256" key="1">
    <source>
        <dbReference type="SAM" id="MobiDB-lite"/>
    </source>
</evidence>
<evidence type="ECO:0000313" key="2">
    <source>
        <dbReference type="EMBL" id="CNV81329.1"/>
    </source>
</evidence>
<sequence>MVAMARAYEVSRNRVRSIIGFDDLRSSQTNRAQPTAAVQSITMVWTDVQPIWGPSMTAYTRAPTATMNSSCPDRSKRRARSLHDSST</sequence>
<dbReference type="EMBL" id="CSAJ01000439">
    <property type="protein sequence ID" value="COW64548.1"/>
    <property type="molecule type" value="Genomic_DNA"/>
</dbReference>
<proteinExistence type="predicted"/>
<evidence type="ECO:0000313" key="4">
    <source>
        <dbReference type="Proteomes" id="UP000039217"/>
    </source>
</evidence>
<dbReference type="AlphaFoldDB" id="A0A655JAX4"/>
<accession>A0A655JAX4</accession>